<dbReference type="PANTHER" id="PTHR31875:SF26">
    <property type="entry name" value="PROTEIN DEHYDRATION-INDUCED 19-RELATED"/>
    <property type="match status" value="1"/>
</dbReference>
<keyword evidence="5" id="KW-1185">Reference proteome</keyword>
<dbReference type="InterPro" id="IPR027935">
    <property type="entry name" value="Di19_C"/>
</dbReference>
<sequence>MDAYYWAPPPSSVFKRYQSPLQSRSGNKWDGFEAEMLMKFEEIDMDDDIREEYPCPFCSDYFDIVGLCCHIDDEHPVVADNGRKSRKAGSHSTLSKLRKELREGNLRSLFGGSFINVAPDPLFSSFILPVVEDYEGVPSDSSPELVKKSPTDIVSDRKVEQQRPMSIKDQKEKAERCDFVQGMLWSTILDDNL</sequence>
<dbReference type="Proteomes" id="UP001318860">
    <property type="component" value="Unassembled WGS sequence"/>
</dbReference>
<protein>
    <submittedName>
        <fullName evidence="4">Uncharacterized protein</fullName>
    </submittedName>
</protein>
<feature type="domain" description="Di19 zinc-binding" evidence="2">
    <location>
        <begin position="51"/>
        <end position="80"/>
    </location>
</feature>
<evidence type="ECO:0000313" key="4">
    <source>
        <dbReference type="EMBL" id="KAK6121085.1"/>
    </source>
</evidence>
<evidence type="ECO:0000313" key="5">
    <source>
        <dbReference type="Proteomes" id="UP001318860"/>
    </source>
</evidence>
<feature type="domain" description="Di19 C-terminal" evidence="3">
    <location>
        <begin position="94"/>
        <end position="188"/>
    </location>
</feature>
<name>A0ABR0UEV2_REHGL</name>
<dbReference type="Pfam" id="PF05605">
    <property type="entry name" value="zf-Di19"/>
    <property type="match status" value="1"/>
</dbReference>
<gene>
    <name evidence="4" type="ORF">DH2020_045178</name>
</gene>
<organism evidence="4 5">
    <name type="scientific">Rehmannia glutinosa</name>
    <name type="common">Chinese foxglove</name>
    <dbReference type="NCBI Taxonomy" id="99300"/>
    <lineage>
        <taxon>Eukaryota</taxon>
        <taxon>Viridiplantae</taxon>
        <taxon>Streptophyta</taxon>
        <taxon>Embryophyta</taxon>
        <taxon>Tracheophyta</taxon>
        <taxon>Spermatophyta</taxon>
        <taxon>Magnoliopsida</taxon>
        <taxon>eudicotyledons</taxon>
        <taxon>Gunneridae</taxon>
        <taxon>Pentapetalae</taxon>
        <taxon>asterids</taxon>
        <taxon>lamiids</taxon>
        <taxon>Lamiales</taxon>
        <taxon>Orobanchaceae</taxon>
        <taxon>Rehmannieae</taxon>
        <taxon>Rehmannia</taxon>
    </lineage>
</organism>
<comment type="caution">
    <text evidence="4">The sequence shown here is derived from an EMBL/GenBank/DDBJ whole genome shotgun (WGS) entry which is preliminary data.</text>
</comment>
<evidence type="ECO:0000256" key="1">
    <source>
        <dbReference type="ARBA" id="ARBA00007109"/>
    </source>
</evidence>
<dbReference type="PANTHER" id="PTHR31875">
    <property type="entry name" value="PROTEIN DEHYDRATION-INDUCED 19"/>
    <property type="match status" value="1"/>
</dbReference>
<accession>A0ABR0UEV2</accession>
<comment type="similarity">
    <text evidence="1">Belongs to the Di19 family.</text>
</comment>
<dbReference type="InterPro" id="IPR033347">
    <property type="entry name" value="Di19"/>
</dbReference>
<proteinExistence type="inferred from homology"/>
<evidence type="ECO:0000259" key="3">
    <source>
        <dbReference type="Pfam" id="PF14571"/>
    </source>
</evidence>
<dbReference type="EMBL" id="JABTTQ020002938">
    <property type="protein sequence ID" value="KAK6121085.1"/>
    <property type="molecule type" value="Genomic_DNA"/>
</dbReference>
<dbReference type="InterPro" id="IPR008598">
    <property type="entry name" value="Di19_Zn-bd"/>
</dbReference>
<evidence type="ECO:0000259" key="2">
    <source>
        <dbReference type="Pfam" id="PF05605"/>
    </source>
</evidence>
<reference evidence="4 5" key="1">
    <citation type="journal article" date="2021" name="Comput. Struct. Biotechnol. J.">
        <title>De novo genome assembly of the potent medicinal plant Rehmannia glutinosa using nanopore technology.</title>
        <authorList>
            <person name="Ma L."/>
            <person name="Dong C."/>
            <person name="Song C."/>
            <person name="Wang X."/>
            <person name="Zheng X."/>
            <person name="Niu Y."/>
            <person name="Chen S."/>
            <person name="Feng W."/>
        </authorList>
    </citation>
    <scope>NUCLEOTIDE SEQUENCE [LARGE SCALE GENOMIC DNA]</scope>
    <source>
        <strain evidence="4">DH-2019</strain>
    </source>
</reference>
<dbReference type="Pfam" id="PF14571">
    <property type="entry name" value="Di19_C"/>
    <property type="match status" value="1"/>
</dbReference>